<dbReference type="EMBL" id="QKWW01000092">
    <property type="protein sequence ID" value="PZT52668.1"/>
    <property type="molecule type" value="Genomic_DNA"/>
</dbReference>
<organism evidence="1 2">
    <name type="scientific">Paenibacillus silvae</name>
    <dbReference type="NCBI Taxonomy" id="1325358"/>
    <lineage>
        <taxon>Bacteria</taxon>
        <taxon>Bacillati</taxon>
        <taxon>Bacillota</taxon>
        <taxon>Bacilli</taxon>
        <taxon>Bacillales</taxon>
        <taxon>Paenibacillaceae</taxon>
        <taxon>Paenibacillus</taxon>
    </lineage>
</organism>
<dbReference type="Proteomes" id="UP000249204">
    <property type="component" value="Unassembled WGS sequence"/>
</dbReference>
<evidence type="ECO:0000313" key="2">
    <source>
        <dbReference type="Proteomes" id="UP000249204"/>
    </source>
</evidence>
<evidence type="ECO:0000313" key="1">
    <source>
        <dbReference type="EMBL" id="PZT52668.1"/>
    </source>
</evidence>
<dbReference type="AlphaFoldDB" id="A0A2W6NCG7"/>
<comment type="caution">
    <text evidence="1">The sequence shown here is derived from an EMBL/GenBank/DDBJ whole genome shotgun (WGS) entry which is preliminary data.</text>
</comment>
<protein>
    <recommendedName>
        <fullName evidence="3">DUF3168 domain-containing protein</fullName>
    </recommendedName>
</protein>
<accession>A0A2W6NCG7</accession>
<name>A0A2W6NCG7_9BACL</name>
<reference evidence="1 2" key="1">
    <citation type="submission" date="2018-06" db="EMBL/GenBank/DDBJ databases">
        <title>Isolation of heavy metals resistant Paenibacillus silvae NC2 from Gold-Copper mine in ZiJin, China.</title>
        <authorList>
            <person name="Xu J."/>
            <person name="Mazhar H.S."/>
            <person name="Rensing C."/>
        </authorList>
    </citation>
    <scope>NUCLEOTIDE SEQUENCE [LARGE SCALE GENOMIC DNA]</scope>
    <source>
        <strain evidence="1 2">NC2</strain>
    </source>
</reference>
<evidence type="ECO:0008006" key="3">
    <source>
        <dbReference type="Google" id="ProtNLM"/>
    </source>
</evidence>
<proteinExistence type="predicted"/>
<gene>
    <name evidence="1" type="ORF">DN757_26290</name>
</gene>
<dbReference type="RefSeq" id="WP_111273138.1">
    <property type="nucleotide sequence ID" value="NZ_JAHXMW010000007.1"/>
</dbReference>
<sequence>MGKVNVSDVYACIHSTLRQDPEIFAMLGLAADVSPEDLATKIQKRKKPQDFVQHNLPLITFYKNPGARGENYLEYRFIVDFDIYTQDDVELAVNIADRICQIFDDHYFWMPKGSVLKGEYVTGAEDDIDLENTYKYFTQICFTIGIDEYKEVF</sequence>